<sequence>MAERVKVIDAPGVEDFEGEAILHAEDFTGVGSYVVKYEHDGAVEMVSVPARCVTFLDGE</sequence>
<keyword evidence="2" id="KW-1185">Reference proteome</keyword>
<evidence type="ECO:0000313" key="1">
    <source>
        <dbReference type="EMBL" id="MDT0442299.1"/>
    </source>
</evidence>
<dbReference type="RefSeq" id="WP_311616735.1">
    <property type="nucleotide sequence ID" value="NZ_JAVREV010000003.1"/>
</dbReference>
<dbReference type="Proteomes" id="UP001183615">
    <property type="component" value="Unassembled WGS sequence"/>
</dbReference>
<comment type="caution">
    <text evidence="1">The sequence shown here is derived from an EMBL/GenBank/DDBJ whole genome shotgun (WGS) entry which is preliminary data.</text>
</comment>
<protein>
    <submittedName>
        <fullName evidence="1">Uncharacterized protein</fullName>
    </submittedName>
</protein>
<name>A0ABU2RZV7_9ACTN</name>
<reference evidence="2" key="1">
    <citation type="submission" date="2023-07" db="EMBL/GenBank/DDBJ databases">
        <title>30 novel species of actinomycetes from the DSMZ collection.</title>
        <authorList>
            <person name="Nouioui I."/>
        </authorList>
    </citation>
    <scope>NUCLEOTIDE SEQUENCE [LARGE SCALE GENOMIC DNA]</scope>
    <source>
        <strain evidence="2">DSM 41886</strain>
    </source>
</reference>
<organism evidence="1 2">
    <name type="scientific">Streptomyces johnsoniae</name>
    <dbReference type="NCBI Taxonomy" id="3075532"/>
    <lineage>
        <taxon>Bacteria</taxon>
        <taxon>Bacillati</taxon>
        <taxon>Actinomycetota</taxon>
        <taxon>Actinomycetes</taxon>
        <taxon>Kitasatosporales</taxon>
        <taxon>Streptomycetaceae</taxon>
        <taxon>Streptomyces</taxon>
    </lineage>
</organism>
<proteinExistence type="predicted"/>
<dbReference type="EMBL" id="JAVREV010000003">
    <property type="protein sequence ID" value="MDT0442299.1"/>
    <property type="molecule type" value="Genomic_DNA"/>
</dbReference>
<evidence type="ECO:0000313" key="2">
    <source>
        <dbReference type="Proteomes" id="UP001183615"/>
    </source>
</evidence>
<accession>A0ABU2RZV7</accession>
<gene>
    <name evidence="1" type="ORF">RM779_06775</name>
</gene>